<dbReference type="InterPro" id="IPR009187">
    <property type="entry name" value="Prok_Ku"/>
</dbReference>
<dbReference type="InterPro" id="IPR006164">
    <property type="entry name" value="DNA_bd_Ku70/Ku80"/>
</dbReference>
<protein>
    <recommendedName>
        <fullName evidence="2">Ku domain-containing protein</fullName>
    </recommendedName>
</protein>
<dbReference type="EMBL" id="LAZR01035715">
    <property type="protein sequence ID" value="KKL26770.1"/>
    <property type="molecule type" value="Genomic_DNA"/>
</dbReference>
<dbReference type="SUPFAM" id="SSF100939">
    <property type="entry name" value="SPOC domain-like"/>
    <property type="match status" value="1"/>
</dbReference>
<dbReference type="NCBIfam" id="TIGR02772">
    <property type="entry name" value="Ku_bact"/>
    <property type="match status" value="1"/>
</dbReference>
<reference evidence="3" key="1">
    <citation type="journal article" date="2015" name="Nature">
        <title>Complex archaea that bridge the gap between prokaryotes and eukaryotes.</title>
        <authorList>
            <person name="Spang A."/>
            <person name="Saw J.H."/>
            <person name="Jorgensen S.L."/>
            <person name="Zaremba-Niedzwiedzka K."/>
            <person name="Martijn J."/>
            <person name="Lind A.E."/>
            <person name="van Eijk R."/>
            <person name="Schleper C."/>
            <person name="Guy L."/>
            <person name="Ettema T.J."/>
        </authorList>
    </citation>
    <scope>NUCLEOTIDE SEQUENCE</scope>
</reference>
<dbReference type="AlphaFoldDB" id="A0A0F9BXY5"/>
<dbReference type="PANTHER" id="PTHR41251:SF1">
    <property type="entry name" value="NON-HOMOLOGOUS END JOINING PROTEIN KU"/>
    <property type="match status" value="1"/>
</dbReference>
<comment type="caution">
    <text evidence="3">The sequence shown here is derived from an EMBL/GenBank/DDBJ whole genome shotgun (WGS) entry which is preliminary data.</text>
</comment>
<dbReference type="Gene3D" id="2.40.290.10">
    <property type="match status" value="1"/>
</dbReference>
<keyword evidence="1" id="KW-0238">DNA-binding</keyword>
<dbReference type="InterPro" id="IPR016194">
    <property type="entry name" value="SPOC-like_C_dom_sf"/>
</dbReference>
<evidence type="ECO:0000313" key="3">
    <source>
        <dbReference type="EMBL" id="KKL26770.1"/>
    </source>
</evidence>
<dbReference type="GO" id="GO:0006303">
    <property type="term" value="P:double-strand break repair via nonhomologous end joining"/>
    <property type="evidence" value="ECO:0007669"/>
    <property type="project" value="InterPro"/>
</dbReference>
<dbReference type="PIRSF" id="PIRSF006493">
    <property type="entry name" value="Prok_Ku"/>
    <property type="match status" value="1"/>
</dbReference>
<dbReference type="SMART" id="SM00559">
    <property type="entry name" value="Ku78"/>
    <property type="match status" value="1"/>
</dbReference>
<evidence type="ECO:0000259" key="2">
    <source>
        <dbReference type="SMART" id="SM00559"/>
    </source>
</evidence>
<proteinExistence type="predicted"/>
<accession>A0A0F9BXY5</accession>
<sequence length="222" mass="25190">MAPRSIWKGAMGFGLVSVPVKLYSATEEKTVHFNQLHADCKTRIKVPKWCPSCDRKIEQSEIIKGYPIGDDKYLVMDETDFTSLPVKSLKTIDVVAFVEASQLDPRHYNKPYFLAPEDAGVKAFSLFLQAMGKVNMVGICKLGYREREHLATIRAFGGVILLQTLYYADELRNPDEVTPKLADVSEREMEMAITLLQTLKTPKADLDQYQDEYREALLAHIQ</sequence>
<dbReference type="GO" id="GO:0003690">
    <property type="term" value="F:double-stranded DNA binding"/>
    <property type="evidence" value="ECO:0007669"/>
    <property type="project" value="TreeGrafter"/>
</dbReference>
<feature type="domain" description="Ku" evidence="2">
    <location>
        <begin position="54"/>
        <end position="182"/>
    </location>
</feature>
<gene>
    <name evidence="3" type="ORF">LCGC14_2391920</name>
</gene>
<dbReference type="PANTHER" id="PTHR41251">
    <property type="entry name" value="NON-HOMOLOGOUS END JOINING PROTEIN KU"/>
    <property type="match status" value="1"/>
</dbReference>
<name>A0A0F9BXY5_9ZZZZ</name>
<feature type="non-terminal residue" evidence="3">
    <location>
        <position position="222"/>
    </location>
</feature>
<evidence type="ECO:0000256" key="1">
    <source>
        <dbReference type="ARBA" id="ARBA00023125"/>
    </source>
</evidence>
<dbReference type="Pfam" id="PF02735">
    <property type="entry name" value="Ku"/>
    <property type="match status" value="1"/>
</dbReference>
<organism evidence="3">
    <name type="scientific">marine sediment metagenome</name>
    <dbReference type="NCBI Taxonomy" id="412755"/>
    <lineage>
        <taxon>unclassified sequences</taxon>
        <taxon>metagenomes</taxon>
        <taxon>ecological metagenomes</taxon>
    </lineage>
</organism>